<feature type="transmembrane region" description="Helical" evidence="1">
    <location>
        <begin position="166"/>
        <end position="184"/>
    </location>
</feature>
<gene>
    <name evidence="2" type="ORF">AMHIJAGA_00939</name>
</gene>
<dbReference type="AlphaFoldDB" id="A0A2X0R3N6"/>
<evidence type="ECO:0000313" key="3">
    <source>
        <dbReference type="EMBL" id="SPS11006.1"/>
    </source>
</evidence>
<organism evidence="2">
    <name type="scientific">Lactococcus lactis</name>
    <dbReference type="NCBI Taxonomy" id="1358"/>
    <lineage>
        <taxon>Bacteria</taxon>
        <taxon>Bacillati</taxon>
        <taxon>Bacillota</taxon>
        <taxon>Bacilli</taxon>
        <taxon>Lactobacillales</taxon>
        <taxon>Streptococcaceae</taxon>
        <taxon>Lactococcus</taxon>
    </lineage>
</organism>
<evidence type="ECO:0000313" key="4">
    <source>
        <dbReference type="Proteomes" id="UP000279235"/>
    </source>
</evidence>
<keyword evidence="1" id="KW-1133">Transmembrane helix</keyword>
<dbReference type="EMBL" id="OGTW02000029">
    <property type="protein sequence ID" value="SPS11006.1"/>
    <property type="molecule type" value="Genomic_DNA"/>
</dbReference>
<dbReference type="EMBL" id="OGTW01000029">
    <property type="protein sequence ID" value="SPB24623.1"/>
    <property type="molecule type" value="Genomic_DNA"/>
</dbReference>
<dbReference type="Proteomes" id="UP000279235">
    <property type="component" value="Unassembled WGS sequence"/>
</dbReference>
<evidence type="ECO:0000256" key="1">
    <source>
        <dbReference type="SAM" id="Phobius"/>
    </source>
</evidence>
<keyword evidence="1" id="KW-0812">Transmembrane</keyword>
<evidence type="ECO:0000313" key="2">
    <source>
        <dbReference type="EMBL" id="SPB24623.1"/>
    </source>
</evidence>
<reference evidence="2" key="1">
    <citation type="submission" date="2018-01" db="EMBL/GenBank/DDBJ databases">
        <authorList>
            <person name="Gaut B.S."/>
            <person name="Morton B.R."/>
            <person name="Clegg M.T."/>
            <person name="Duvall M.R."/>
        </authorList>
    </citation>
    <scope>NUCLEOTIDE SEQUENCE</scope>
    <source>
        <strain evidence="2">Lactococcus lactis</strain>
    </source>
</reference>
<reference evidence="4" key="2">
    <citation type="submission" date="2018-05" db="EMBL/GenBank/DDBJ databases">
        <authorList>
            <person name="Duru I."/>
        </authorList>
    </citation>
    <scope>NUCLEOTIDE SEQUENCE [LARGE SCALE GENOMIC DNA]</scope>
</reference>
<accession>A0A2X0R3N6</accession>
<reference evidence="3" key="3">
    <citation type="submission" date="2018-05" db="EMBL/GenBank/DDBJ databases">
        <authorList>
            <person name="Lanie J.A."/>
            <person name="Ng W.-L."/>
            <person name="Kazmierczak K.M."/>
            <person name="Andrzejewski T.M."/>
            <person name="Davidsen T.M."/>
            <person name="Wayne K.J."/>
            <person name="Tettelin H."/>
            <person name="Glass J.I."/>
            <person name="Rusch D."/>
            <person name="Podicherti R."/>
            <person name="Tsui H.-C.T."/>
            <person name="Winkler M.E."/>
        </authorList>
    </citation>
    <scope>NUCLEOTIDE SEQUENCE</scope>
    <source>
        <strain evidence="3">Lactococcus lactis</strain>
    </source>
</reference>
<sequence>MLFSRVISQQTIIFLSHKIKNIIGLLVMFIISLSTISLNNSQINISEFSSFLINRYFFSLALIPTIMIISLSAIKYRKNDILISQTRLVLFVQIIIQTTLINFFLINGYFLFSILEQIFINKGFKINNNLSYELQFPILTWIYIMLSTTTLCILSIIIYSLFNSRIIAFSVGFGINILLFILNVSHHTSIIYDCLTYERPIQFIIGIEILFAILFFLFFILIEILMRKDI</sequence>
<feature type="transmembrane region" description="Helical" evidence="1">
    <location>
        <begin position="21"/>
        <end position="38"/>
    </location>
</feature>
<name>A0A2X0R3N6_9LACT</name>
<keyword evidence="1" id="KW-0472">Membrane</keyword>
<evidence type="ECO:0008006" key="5">
    <source>
        <dbReference type="Google" id="ProtNLM"/>
    </source>
</evidence>
<feature type="transmembrane region" description="Helical" evidence="1">
    <location>
        <begin position="88"/>
        <end position="112"/>
    </location>
</feature>
<feature type="transmembrane region" description="Helical" evidence="1">
    <location>
        <begin position="58"/>
        <end position="76"/>
    </location>
</feature>
<feature type="transmembrane region" description="Helical" evidence="1">
    <location>
        <begin position="204"/>
        <end position="226"/>
    </location>
</feature>
<protein>
    <recommendedName>
        <fullName evidence="5">ABC transporter permease</fullName>
    </recommendedName>
</protein>
<feature type="transmembrane region" description="Helical" evidence="1">
    <location>
        <begin position="138"/>
        <end position="159"/>
    </location>
</feature>
<proteinExistence type="predicted"/>